<dbReference type="CTD" id="20234527"/>
<dbReference type="InterPro" id="IPR011992">
    <property type="entry name" value="EF-hand-dom_pair"/>
</dbReference>
<feature type="non-terminal residue" evidence="5">
    <location>
        <position position="1"/>
    </location>
</feature>
<dbReference type="OrthoDB" id="6065937at2759"/>
<dbReference type="KEGG" id="lgi:LOTGIDRAFT_142024"/>
<dbReference type="EMBL" id="KB201091">
    <property type="protein sequence ID" value="ESO99173.1"/>
    <property type="molecule type" value="Genomic_DNA"/>
</dbReference>
<dbReference type="Pfam" id="PF13499">
    <property type="entry name" value="EF-hand_7"/>
    <property type="match status" value="2"/>
</dbReference>
<feature type="domain" description="EF-hand" evidence="4">
    <location>
        <begin position="1"/>
        <end position="34"/>
    </location>
</feature>
<evidence type="ECO:0000259" key="4">
    <source>
        <dbReference type="PROSITE" id="PS50222"/>
    </source>
</evidence>
<dbReference type="PROSITE" id="PS00018">
    <property type="entry name" value="EF_HAND_1"/>
    <property type="match status" value="3"/>
</dbReference>
<sequence length="165" mass="18763">FSDIRRTFELFDKNGDGCIDAWEIKDVVHSLGQCMSEGDIDLLVKNVDKDGNGTVDFEEFLHHFAPRYRTKEQVEAEMMEAFRAFDKNGDGYISAHELRVALTSVGECLTDAQVDEVLRDADKDGDGQISYEGKSLRLVSFGTSDVATKRFRIRRSEFKYDFEVA</sequence>
<dbReference type="InterPro" id="IPR018247">
    <property type="entry name" value="EF_Hand_1_Ca_BS"/>
</dbReference>
<dbReference type="InterPro" id="IPR050230">
    <property type="entry name" value="CALM/Myosin/TropC-like"/>
</dbReference>
<accession>V4A5H2</accession>
<keyword evidence="6" id="KW-1185">Reference proteome</keyword>
<dbReference type="Proteomes" id="UP000030746">
    <property type="component" value="Unassembled WGS sequence"/>
</dbReference>
<keyword evidence="3" id="KW-0514">Muscle protein</keyword>
<dbReference type="RefSeq" id="XP_009050133.1">
    <property type="nucleotide sequence ID" value="XM_009051885.1"/>
</dbReference>
<evidence type="ECO:0000256" key="2">
    <source>
        <dbReference type="ARBA" id="ARBA00022837"/>
    </source>
</evidence>
<evidence type="ECO:0000256" key="1">
    <source>
        <dbReference type="ARBA" id="ARBA00022737"/>
    </source>
</evidence>
<dbReference type="STRING" id="225164.V4A5H2"/>
<reference evidence="5 6" key="1">
    <citation type="journal article" date="2013" name="Nature">
        <title>Insights into bilaterian evolution from three spiralian genomes.</title>
        <authorList>
            <person name="Simakov O."/>
            <person name="Marletaz F."/>
            <person name="Cho S.J."/>
            <person name="Edsinger-Gonzales E."/>
            <person name="Havlak P."/>
            <person name="Hellsten U."/>
            <person name="Kuo D.H."/>
            <person name="Larsson T."/>
            <person name="Lv J."/>
            <person name="Arendt D."/>
            <person name="Savage R."/>
            <person name="Osoegawa K."/>
            <person name="de Jong P."/>
            <person name="Grimwood J."/>
            <person name="Chapman J.A."/>
            <person name="Shapiro H."/>
            <person name="Aerts A."/>
            <person name="Otillar R.P."/>
            <person name="Terry A.Y."/>
            <person name="Boore J.L."/>
            <person name="Grigoriev I.V."/>
            <person name="Lindberg D.R."/>
            <person name="Seaver E.C."/>
            <person name="Weisblat D.A."/>
            <person name="Putnam N.H."/>
            <person name="Rokhsar D.S."/>
        </authorList>
    </citation>
    <scope>NUCLEOTIDE SEQUENCE [LARGE SCALE GENOMIC DNA]</scope>
</reference>
<dbReference type="GO" id="GO:0005509">
    <property type="term" value="F:calcium ion binding"/>
    <property type="evidence" value="ECO:0007669"/>
    <property type="project" value="InterPro"/>
</dbReference>
<feature type="domain" description="EF-hand" evidence="4">
    <location>
        <begin position="35"/>
        <end position="70"/>
    </location>
</feature>
<proteinExistence type="predicted"/>
<evidence type="ECO:0000313" key="5">
    <source>
        <dbReference type="EMBL" id="ESO99173.1"/>
    </source>
</evidence>
<dbReference type="Gene3D" id="1.10.238.10">
    <property type="entry name" value="EF-hand"/>
    <property type="match status" value="2"/>
</dbReference>
<evidence type="ECO:0000256" key="3">
    <source>
        <dbReference type="ARBA" id="ARBA00023179"/>
    </source>
</evidence>
<gene>
    <name evidence="5" type="ORF">LOTGIDRAFT_142024</name>
</gene>
<dbReference type="SMART" id="SM00054">
    <property type="entry name" value="EFh"/>
    <property type="match status" value="4"/>
</dbReference>
<dbReference type="AlphaFoldDB" id="V4A5H2"/>
<dbReference type="SUPFAM" id="SSF47473">
    <property type="entry name" value="EF-hand"/>
    <property type="match status" value="1"/>
</dbReference>
<protein>
    <recommendedName>
        <fullName evidence="4">EF-hand domain-containing protein</fullName>
    </recommendedName>
</protein>
<dbReference type="OMA" id="ENDMCKQ"/>
<organism evidence="5 6">
    <name type="scientific">Lottia gigantea</name>
    <name type="common">Giant owl limpet</name>
    <dbReference type="NCBI Taxonomy" id="225164"/>
    <lineage>
        <taxon>Eukaryota</taxon>
        <taxon>Metazoa</taxon>
        <taxon>Spiralia</taxon>
        <taxon>Lophotrochozoa</taxon>
        <taxon>Mollusca</taxon>
        <taxon>Gastropoda</taxon>
        <taxon>Patellogastropoda</taxon>
        <taxon>Lottioidea</taxon>
        <taxon>Lottiidae</taxon>
        <taxon>Lottia</taxon>
    </lineage>
</organism>
<dbReference type="PROSITE" id="PS50222">
    <property type="entry name" value="EF_HAND_2"/>
    <property type="match status" value="3"/>
</dbReference>
<evidence type="ECO:0000313" key="6">
    <source>
        <dbReference type="Proteomes" id="UP000030746"/>
    </source>
</evidence>
<name>V4A5H2_LOTGI</name>
<keyword evidence="1" id="KW-0677">Repeat</keyword>
<keyword evidence="2" id="KW-0106">Calcium</keyword>
<dbReference type="PANTHER" id="PTHR23048:SF0">
    <property type="entry name" value="CALMODULIN LIKE 3"/>
    <property type="match status" value="1"/>
</dbReference>
<dbReference type="PANTHER" id="PTHR23048">
    <property type="entry name" value="MYOSIN LIGHT CHAIN 1, 3"/>
    <property type="match status" value="1"/>
</dbReference>
<dbReference type="GO" id="GO:0016460">
    <property type="term" value="C:myosin II complex"/>
    <property type="evidence" value="ECO:0007669"/>
    <property type="project" value="TreeGrafter"/>
</dbReference>
<dbReference type="InterPro" id="IPR002048">
    <property type="entry name" value="EF_hand_dom"/>
</dbReference>
<dbReference type="GeneID" id="20234527"/>
<feature type="domain" description="EF-hand" evidence="4">
    <location>
        <begin position="73"/>
        <end position="108"/>
    </location>
</feature>
<dbReference type="HOGENOM" id="CLU_061288_2_5_1"/>
<dbReference type="FunFam" id="1.10.238.10:FF:000001">
    <property type="entry name" value="Calmodulin 1"/>
    <property type="match status" value="1"/>
</dbReference>